<gene>
    <name evidence="2" type="primary">20202341</name>
    <name evidence="1" type="ORF">HELRODRAFT_168390</name>
</gene>
<dbReference type="EMBL" id="KB095959">
    <property type="protein sequence ID" value="ESO09407.1"/>
    <property type="molecule type" value="Genomic_DNA"/>
</dbReference>
<evidence type="ECO:0000313" key="1">
    <source>
        <dbReference type="EMBL" id="ESO09407.1"/>
    </source>
</evidence>
<dbReference type="AlphaFoldDB" id="T1F0J1"/>
<dbReference type="Proteomes" id="UP000015101">
    <property type="component" value="Unassembled WGS sequence"/>
</dbReference>
<protein>
    <submittedName>
        <fullName evidence="1 2">Uncharacterized protein</fullName>
    </submittedName>
</protein>
<dbReference type="HOGENOM" id="CLU_2309000_0_0_1"/>
<reference evidence="1 3" key="2">
    <citation type="journal article" date="2013" name="Nature">
        <title>Insights into bilaterian evolution from three spiralian genomes.</title>
        <authorList>
            <person name="Simakov O."/>
            <person name="Marletaz F."/>
            <person name="Cho S.J."/>
            <person name="Edsinger-Gonzales E."/>
            <person name="Havlak P."/>
            <person name="Hellsten U."/>
            <person name="Kuo D.H."/>
            <person name="Larsson T."/>
            <person name="Lv J."/>
            <person name="Arendt D."/>
            <person name="Savage R."/>
            <person name="Osoegawa K."/>
            <person name="de Jong P."/>
            <person name="Grimwood J."/>
            <person name="Chapman J.A."/>
            <person name="Shapiro H."/>
            <person name="Aerts A."/>
            <person name="Otillar R.P."/>
            <person name="Terry A.Y."/>
            <person name="Boore J.L."/>
            <person name="Grigoriev I.V."/>
            <person name="Lindberg D.R."/>
            <person name="Seaver E.C."/>
            <person name="Weisblat D.A."/>
            <person name="Putnam N.H."/>
            <person name="Rokhsar D.S."/>
        </authorList>
    </citation>
    <scope>NUCLEOTIDE SEQUENCE</scope>
</reference>
<dbReference type="InParanoid" id="T1F0J1"/>
<reference evidence="3" key="1">
    <citation type="submission" date="2012-12" db="EMBL/GenBank/DDBJ databases">
        <authorList>
            <person name="Hellsten U."/>
            <person name="Grimwood J."/>
            <person name="Chapman J.A."/>
            <person name="Shapiro H."/>
            <person name="Aerts A."/>
            <person name="Otillar R.P."/>
            <person name="Terry A.Y."/>
            <person name="Boore J.L."/>
            <person name="Simakov O."/>
            <person name="Marletaz F."/>
            <person name="Cho S.-J."/>
            <person name="Edsinger-Gonzales E."/>
            <person name="Havlak P."/>
            <person name="Kuo D.-H."/>
            <person name="Larsson T."/>
            <person name="Lv J."/>
            <person name="Arendt D."/>
            <person name="Savage R."/>
            <person name="Osoegawa K."/>
            <person name="de Jong P."/>
            <person name="Lindberg D.R."/>
            <person name="Seaver E.C."/>
            <person name="Weisblat D.A."/>
            <person name="Putnam N.H."/>
            <person name="Grigoriev I.V."/>
            <person name="Rokhsar D.S."/>
        </authorList>
    </citation>
    <scope>NUCLEOTIDE SEQUENCE</scope>
</reference>
<name>T1F0J1_HELRO</name>
<organism evidence="2 3">
    <name type="scientific">Helobdella robusta</name>
    <name type="common">Californian leech</name>
    <dbReference type="NCBI Taxonomy" id="6412"/>
    <lineage>
        <taxon>Eukaryota</taxon>
        <taxon>Metazoa</taxon>
        <taxon>Spiralia</taxon>
        <taxon>Lophotrochozoa</taxon>
        <taxon>Annelida</taxon>
        <taxon>Clitellata</taxon>
        <taxon>Hirudinea</taxon>
        <taxon>Rhynchobdellida</taxon>
        <taxon>Glossiphoniidae</taxon>
        <taxon>Helobdella</taxon>
    </lineage>
</organism>
<dbReference type="RefSeq" id="XP_009012500.1">
    <property type="nucleotide sequence ID" value="XM_009014252.1"/>
</dbReference>
<evidence type="ECO:0000313" key="2">
    <source>
        <dbReference type="EnsemblMetazoa" id="HelroP168390"/>
    </source>
</evidence>
<evidence type="ECO:0000313" key="3">
    <source>
        <dbReference type="Proteomes" id="UP000015101"/>
    </source>
</evidence>
<proteinExistence type="predicted"/>
<keyword evidence="3" id="KW-1185">Reference proteome</keyword>
<dbReference type="EMBL" id="AMQM01002957">
    <property type="status" value="NOT_ANNOTATED_CDS"/>
    <property type="molecule type" value="Genomic_DNA"/>
</dbReference>
<reference evidence="2" key="3">
    <citation type="submission" date="2015-06" db="UniProtKB">
        <authorList>
            <consortium name="EnsemblMetazoa"/>
        </authorList>
    </citation>
    <scope>IDENTIFICATION</scope>
</reference>
<dbReference type="CTD" id="20202341"/>
<dbReference type="EnsemblMetazoa" id="HelroT168390">
    <property type="protein sequence ID" value="HelroP168390"/>
    <property type="gene ID" value="HelroG168390"/>
</dbReference>
<dbReference type="KEGG" id="hro:HELRODRAFT_168390"/>
<accession>T1F0J1</accession>
<dbReference type="GeneID" id="20202341"/>
<sequence length="100" mass="10942">MGQNAAWGKKPNPDTHSVIDLLVHFTSIKQAFLLECCISQEGNNVTADVHCSDGCDVRVMQQHGCLDGNRLLTFDRRVDAMVAAVVIGYRKGLQASVELI</sequence>